<evidence type="ECO:0000313" key="3">
    <source>
        <dbReference type="Proteomes" id="UP001151760"/>
    </source>
</evidence>
<gene>
    <name evidence="2" type="ORF">Tco_0823521</name>
</gene>
<evidence type="ECO:0000256" key="1">
    <source>
        <dbReference type="SAM" id="MobiDB-lite"/>
    </source>
</evidence>
<name>A0ABQ5ALH8_9ASTR</name>
<reference evidence="2" key="1">
    <citation type="journal article" date="2022" name="Int. J. Mol. Sci.">
        <title>Draft Genome of Tanacetum Coccineum: Genomic Comparison of Closely Related Tanacetum-Family Plants.</title>
        <authorList>
            <person name="Yamashiro T."/>
            <person name="Shiraishi A."/>
            <person name="Nakayama K."/>
            <person name="Satake H."/>
        </authorList>
    </citation>
    <scope>NUCLEOTIDE SEQUENCE</scope>
</reference>
<comment type="caution">
    <text evidence="2">The sequence shown here is derived from an EMBL/GenBank/DDBJ whole genome shotgun (WGS) entry which is preliminary data.</text>
</comment>
<feature type="region of interest" description="Disordered" evidence="1">
    <location>
        <begin position="1"/>
        <end position="20"/>
    </location>
</feature>
<feature type="non-terminal residue" evidence="2">
    <location>
        <position position="46"/>
    </location>
</feature>
<feature type="non-terminal residue" evidence="2">
    <location>
        <position position="1"/>
    </location>
</feature>
<sequence>VSPVDINPINSSVNEEGGTTVVGCENDVNIQKSNGLTTLEKEMETR</sequence>
<dbReference type="Proteomes" id="UP001151760">
    <property type="component" value="Unassembled WGS sequence"/>
</dbReference>
<reference evidence="2" key="2">
    <citation type="submission" date="2022-01" db="EMBL/GenBank/DDBJ databases">
        <authorList>
            <person name="Yamashiro T."/>
            <person name="Shiraishi A."/>
            <person name="Satake H."/>
            <person name="Nakayama K."/>
        </authorList>
    </citation>
    <scope>NUCLEOTIDE SEQUENCE</scope>
</reference>
<protein>
    <submittedName>
        <fullName evidence="2">Uncharacterized protein</fullName>
    </submittedName>
</protein>
<dbReference type="EMBL" id="BQNB010012342">
    <property type="protein sequence ID" value="GJT02352.1"/>
    <property type="molecule type" value="Genomic_DNA"/>
</dbReference>
<proteinExistence type="predicted"/>
<organism evidence="2 3">
    <name type="scientific">Tanacetum coccineum</name>
    <dbReference type="NCBI Taxonomy" id="301880"/>
    <lineage>
        <taxon>Eukaryota</taxon>
        <taxon>Viridiplantae</taxon>
        <taxon>Streptophyta</taxon>
        <taxon>Embryophyta</taxon>
        <taxon>Tracheophyta</taxon>
        <taxon>Spermatophyta</taxon>
        <taxon>Magnoliopsida</taxon>
        <taxon>eudicotyledons</taxon>
        <taxon>Gunneridae</taxon>
        <taxon>Pentapetalae</taxon>
        <taxon>asterids</taxon>
        <taxon>campanulids</taxon>
        <taxon>Asterales</taxon>
        <taxon>Asteraceae</taxon>
        <taxon>Asteroideae</taxon>
        <taxon>Anthemideae</taxon>
        <taxon>Anthemidinae</taxon>
        <taxon>Tanacetum</taxon>
    </lineage>
</organism>
<keyword evidence="3" id="KW-1185">Reference proteome</keyword>
<evidence type="ECO:0000313" key="2">
    <source>
        <dbReference type="EMBL" id="GJT02352.1"/>
    </source>
</evidence>
<accession>A0ABQ5ALH8</accession>